<dbReference type="Proteomes" id="UP001296873">
    <property type="component" value="Unassembled WGS sequence"/>
</dbReference>
<proteinExistence type="predicted"/>
<evidence type="ECO:0000313" key="1">
    <source>
        <dbReference type="EMBL" id="MBK1666645.1"/>
    </source>
</evidence>
<organism evidence="1 2">
    <name type="scientific">Rhodovibrio sodomensis</name>
    <dbReference type="NCBI Taxonomy" id="1088"/>
    <lineage>
        <taxon>Bacteria</taxon>
        <taxon>Pseudomonadati</taxon>
        <taxon>Pseudomonadota</taxon>
        <taxon>Alphaproteobacteria</taxon>
        <taxon>Rhodospirillales</taxon>
        <taxon>Rhodovibrionaceae</taxon>
        <taxon>Rhodovibrio</taxon>
    </lineage>
</organism>
<keyword evidence="2" id="KW-1185">Reference proteome</keyword>
<accession>A0ABS1D8F1</accession>
<reference evidence="1 2" key="1">
    <citation type="journal article" date="2020" name="Microorganisms">
        <title>Osmotic Adaptation and Compatible Solute Biosynthesis of Phototrophic Bacteria as Revealed from Genome Analyses.</title>
        <authorList>
            <person name="Imhoff J.F."/>
            <person name="Rahn T."/>
            <person name="Kunzel S."/>
            <person name="Keller A."/>
            <person name="Neulinger S.C."/>
        </authorList>
    </citation>
    <scope>NUCLEOTIDE SEQUENCE [LARGE SCALE GENOMIC DNA]</scope>
    <source>
        <strain evidence="1 2">DSM 9895</strain>
    </source>
</reference>
<dbReference type="EMBL" id="NRRL01000001">
    <property type="protein sequence ID" value="MBK1666645.1"/>
    <property type="molecule type" value="Genomic_DNA"/>
</dbReference>
<evidence type="ECO:0000313" key="2">
    <source>
        <dbReference type="Proteomes" id="UP001296873"/>
    </source>
</evidence>
<protein>
    <submittedName>
        <fullName evidence="1">Uncharacterized protein</fullName>
    </submittedName>
</protein>
<name>A0ABS1D8F1_9PROT</name>
<gene>
    <name evidence="1" type="ORF">CKO28_01125</name>
</gene>
<sequence length="198" mass="20997">MTADLDQPPALDPVPKADLQLPIQEVAPLSARPLTLIDGARIYDPHYRLRDQLGVRYNLAVLDGRTTAHVDYVGNGAFRITVPIVEGPGKPGWTLVAVTSRTQMQALLNDTCPMTGCQVTLTTADHAAEVDGPTAHATVAGFGQQGLRVQVTFDGDGNLPGQDIALIALDLIAFLATSAAAFLAAHRLVGSPWQDLRA</sequence>
<comment type="caution">
    <text evidence="1">The sequence shown here is derived from an EMBL/GenBank/DDBJ whole genome shotgun (WGS) entry which is preliminary data.</text>
</comment>
<dbReference type="RefSeq" id="WP_200338698.1">
    <property type="nucleotide sequence ID" value="NZ_NRRL01000001.1"/>
</dbReference>